<dbReference type="RefSeq" id="WP_147140547.1">
    <property type="nucleotide sequence ID" value="NZ_BAABIJ010000002.1"/>
</dbReference>
<dbReference type="Proteomes" id="UP000321617">
    <property type="component" value="Unassembled WGS sequence"/>
</dbReference>
<comment type="caution">
    <text evidence="1">The sequence shown here is derived from an EMBL/GenBank/DDBJ whole genome shotgun (WGS) entry which is preliminary data.</text>
</comment>
<evidence type="ECO:0000313" key="1">
    <source>
        <dbReference type="EMBL" id="TWJ12996.1"/>
    </source>
</evidence>
<name>A0A562V534_9ACTN</name>
<evidence type="ECO:0000313" key="2">
    <source>
        <dbReference type="Proteomes" id="UP000321617"/>
    </source>
</evidence>
<proteinExistence type="predicted"/>
<dbReference type="EMBL" id="VLLL01000006">
    <property type="protein sequence ID" value="TWJ12996.1"/>
    <property type="molecule type" value="Genomic_DNA"/>
</dbReference>
<gene>
    <name evidence="1" type="ORF">LX16_3763</name>
</gene>
<dbReference type="OrthoDB" id="4454357at2"/>
<organism evidence="1 2">
    <name type="scientific">Stackebrandtia albiflava</name>
    <dbReference type="NCBI Taxonomy" id="406432"/>
    <lineage>
        <taxon>Bacteria</taxon>
        <taxon>Bacillati</taxon>
        <taxon>Actinomycetota</taxon>
        <taxon>Actinomycetes</taxon>
        <taxon>Glycomycetales</taxon>
        <taxon>Glycomycetaceae</taxon>
        <taxon>Stackebrandtia</taxon>
    </lineage>
</organism>
<keyword evidence="2" id="KW-1185">Reference proteome</keyword>
<dbReference type="AlphaFoldDB" id="A0A562V534"/>
<reference evidence="1 2" key="1">
    <citation type="journal article" date="2013" name="Stand. Genomic Sci.">
        <title>Genomic Encyclopedia of Type Strains, Phase I: The one thousand microbial genomes (KMG-I) project.</title>
        <authorList>
            <person name="Kyrpides N.C."/>
            <person name="Woyke T."/>
            <person name="Eisen J.A."/>
            <person name="Garrity G."/>
            <person name="Lilburn T.G."/>
            <person name="Beck B.J."/>
            <person name="Whitman W.B."/>
            <person name="Hugenholtz P."/>
            <person name="Klenk H.P."/>
        </authorList>
    </citation>
    <scope>NUCLEOTIDE SEQUENCE [LARGE SCALE GENOMIC DNA]</scope>
    <source>
        <strain evidence="1 2">DSM 45044</strain>
    </source>
</reference>
<protein>
    <recommendedName>
        <fullName evidence="3">WD40 repeat protein</fullName>
    </recommendedName>
</protein>
<dbReference type="SUPFAM" id="SSF63829">
    <property type="entry name" value="Calcium-dependent phosphotriesterase"/>
    <property type="match status" value="1"/>
</dbReference>
<sequence length="264" mass="28506">MSHPRARHVTDLAAPPDGRLLFAPGPATAAYRWDGEVLCRLDARLSTAGAVPWDVPPGERLLAALPDLSRAVFGSGAGLRITGPGRTGRVVSVRHADSATFVARNRLLVSAPIMYLPDGRGREERGWHRVHLVDTEAARVVDRQLLGDSVDAGVDALAHPHDGTVLLTAFEGQDGGKVFAVRVDADRMTVRRIADDLIPVDFSPRGDRLLCIGYHGGPVVMLRWPDLTVVPPCTGSTPETRRRTTTRASPRTVASWPIGGRCSW</sequence>
<accession>A0A562V534</accession>
<evidence type="ECO:0008006" key="3">
    <source>
        <dbReference type="Google" id="ProtNLM"/>
    </source>
</evidence>